<evidence type="ECO:0000256" key="3">
    <source>
        <dbReference type="SAM" id="Phobius"/>
    </source>
</evidence>
<dbReference type="SUPFAM" id="SSF52058">
    <property type="entry name" value="L domain-like"/>
    <property type="match status" value="2"/>
</dbReference>
<evidence type="ECO:0000256" key="2">
    <source>
        <dbReference type="ARBA" id="ARBA00022737"/>
    </source>
</evidence>
<dbReference type="Pfam" id="PF13855">
    <property type="entry name" value="LRR_8"/>
    <property type="match status" value="3"/>
</dbReference>
<organism evidence="4 5">
    <name type="scientific">Pyxicephalus adspersus</name>
    <name type="common">African bullfrog</name>
    <dbReference type="NCBI Taxonomy" id="30357"/>
    <lineage>
        <taxon>Eukaryota</taxon>
        <taxon>Metazoa</taxon>
        <taxon>Chordata</taxon>
        <taxon>Craniata</taxon>
        <taxon>Vertebrata</taxon>
        <taxon>Euteleostomi</taxon>
        <taxon>Amphibia</taxon>
        <taxon>Batrachia</taxon>
        <taxon>Anura</taxon>
        <taxon>Neobatrachia</taxon>
        <taxon>Ranoidea</taxon>
        <taxon>Pyxicephalidae</taxon>
        <taxon>Pyxicephalinae</taxon>
        <taxon>Pyxicephalus</taxon>
    </lineage>
</organism>
<keyword evidence="5" id="KW-1185">Reference proteome</keyword>
<dbReference type="Proteomes" id="UP001181693">
    <property type="component" value="Unassembled WGS sequence"/>
</dbReference>
<dbReference type="PROSITE" id="PS51450">
    <property type="entry name" value="LRR"/>
    <property type="match status" value="3"/>
</dbReference>
<dbReference type="InterPro" id="IPR001611">
    <property type="entry name" value="Leu-rich_rpt"/>
</dbReference>
<keyword evidence="1" id="KW-0433">Leucine-rich repeat</keyword>
<dbReference type="PANTHER" id="PTHR45712:SF22">
    <property type="entry name" value="INSULIN-LIKE GROWTH FACTOR-BINDING PROTEIN COMPLEX ACID LABILE SUBUNIT"/>
    <property type="match status" value="1"/>
</dbReference>
<dbReference type="Gene3D" id="3.80.10.10">
    <property type="entry name" value="Ribonuclease Inhibitor"/>
    <property type="match status" value="4"/>
</dbReference>
<dbReference type="InterPro" id="IPR003591">
    <property type="entry name" value="Leu-rich_rpt_typical-subtyp"/>
</dbReference>
<evidence type="ECO:0000313" key="4">
    <source>
        <dbReference type="EMBL" id="DBA25852.1"/>
    </source>
</evidence>
<evidence type="ECO:0000256" key="1">
    <source>
        <dbReference type="ARBA" id="ARBA00022614"/>
    </source>
</evidence>
<dbReference type="EMBL" id="DYDO01000004">
    <property type="protein sequence ID" value="DBA25852.1"/>
    <property type="molecule type" value="Genomic_DNA"/>
</dbReference>
<keyword evidence="2" id="KW-0677">Repeat</keyword>
<dbReference type="PANTHER" id="PTHR45712">
    <property type="entry name" value="AGAP008170-PA"/>
    <property type="match status" value="1"/>
</dbReference>
<dbReference type="SMART" id="SM00369">
    <property type="entry name" value="LRR_TYP"/>
    <property type="match status" value="10"/>
</dbReference>
<dbReference type="AlphaFoldDB" id="A0AAV3AT65"/>
<keyword evidence="3" id="KW-0472">Membrane</keyword>
<keyword evidence="3" id="KW-0812">Transmembrane</keyword>
<sequence>MADCRHLQLMSVPLDLPSHIQEMLLDFNHIKYLGKNTFQQYSDLTNLSLRSNSLAFLEKDIFRKTLKLESLSLQHNTIYSYYTQVATALQSATSLKWLDLSRNILNGDMVTVLLKNLTSLEYLNLDYNTIMRLDDFTFEGLDSLKELSLQGNYIYEIEEGTFDNLKRLNTLNLAFNLLPCIVDFSLIQLKVLNLSFNHIEWFLAREVDIDFQLEKLDISHNQLFYFPLLPKRHHLHTLLLSDNKMKFYDHLFDVNSSFVDFLVLDKNTSSTISVHLWQGTISNDLSNLQVIDMSRNQFDYLPDDFLSNMTSLSELRLSWNCLHTFNLSHGHISNVLINLDLSNNDLWELKIDTSSQSFPQLLYLNLSSNKFQDLPQKIFHAMNKLDTLDLSHNLIHLCSHSVYATAHQNCVDLRNAATIRHLGLAECGLNLDTQNVFQGTELTHLDISYNPLKSLFFLRNTARTLKFLSLRNSSSFIDRIDFSDFLSLATLDLSESGLTTFPESLTHLPLQYLDVRKNKLISIPLSSANQPLTRNLNTVFLSENPYDCCKLNWLQILRVSKSINIPDLHKMTCNFSDIHMSVPELPESVLHSCSWKSGGTLLSVVLTVPLCITLLVALLLVFLTFKQPILKAFKRRFRVSSRY</sequence>
<dbReference type="InterPro" id="IPR032675">
    <property type="entry name" value="LRR_dom_sf"/>
</dbReference>
<name>A0AAV3AT65_PYXAD</name>
<proteinExistence type="predicted"/>
<protein>
    <recommendedName>
        <fullName evidence="6">Negative regulator of reactive oxygen species</fullName>
    </recommendedName>
</protein>
<gene>
    <name evidence="4" type="ORF">GDO54_010196</name>
</gene>
<evidence type="ECO:0008006" key="6">
    <source>
        <dbReference type="Google" id="ProtNLM"/>
    </source>
</evidence>
<accession>A0AAV3AT65</accession>
<dbReference type="Pfam" id="PF00560">
    <property type="entry name" value="LRR_1"/>
    <property type="match status" value="1"/>
</dbReference>
<dbReference type="GO" id="GO:0005615">
    <property type="term" value="C:extracellular space"/>
    <property type="evidence" value="ECO:0007669"/>
    <property type="project" value="TreeGrafter"/>
</dbReference>
<reference evidence="4" key="1">
    <citation type="thesis" date="2020" institute="ProQuest LLC" country="789 East Eisenhower Parkway, Ann Arbor, MI, USA">
        <title>Comparative Genomics and Chromosome Evolution.</title>
        <authorList>
            <person name="Mudd A.B."/>
        </authorList>
    </citation>
    <scope>NUCLEOTIDE SEQUENCE</scope>
    <source>
        <strain evidence="4">1538</strain>
        <tissue evidence="4">Blood</tissue>
    </source>
</reference>
<evidence type="ECO:0000313" key="5">
    <source>
        <dbReference type="Proteomes" id="UP001181693"/>
    </source>
</evidence>
<keyword evidence="3" id="KW-1133">Transmembrane helix</keyword>
<comment type="caution">
    <text evidence="4">The sequence shown here is derived from an EMBL/GenBank/DDBJ whole genome shotgun (WGS) entry which is preliminary data.</text>
</comment>
<feature type="transmembrane region" description="Helical" evidence="3">
    <location>
        <begin position="601"/>
        <end position="625"/>
    </location>
</feature>
<dbReference type="InterPro" id="IPR050333">
    <property type="entry name" value="SLRP"/>
</dbReference>